<dbReference type="PROSITE" id="PS50850">
    <property type="entry name" value="MFS"/>
    <property type="match status" value="1"/>
</dbReference>
<dbReference type="GeneID" id="7331443"/>
<evidence type="ECO:0000256" key="1">
    <source>
        <dbReference type="ARBA" id="ARBA00004141"/>
    </source>
</evidence>
<dbReference type="PATRIC" id="fig|565050.3.peg.1856"/>
<keyword evidence="5 6" id="KW-0472">Membrane</keyword>
<proteinExistence type="predicted"/>
<dbReference type="CDD" id="cd17328">
    <property type="entry name" value="MFS_spinster_like"/>
    <property type="match status" value="1"/>
</dbReference>
<dbReference type="AlphaFoldDB" id="A0A0H3C9D2"/>
<keyword evidence="9" id="KW-1185">Reference proteome</keyword>
<feature type="transmembrane region" description="Helical" evidence="6">
    <location>
        <begin position="50"/>
        <end position="73"/>
    </location>
</feature>
<comment type="subcellular location">
    <subcellularLocation>
        <location evidence="1">Membrane</location>
        <topology evidence="1">Multi-pass membrane protein</topology>
    </subcellularLocation>
</comment>
<evidence type="ECO:0000313" key="9">
    <source>
        <dbReference type="Proteomes" id="UP000001364"/>
    </source>
</evidence>
<protein>
    <submittedName>
        <fullName evidence="8">Transporter, major facilitator superfamily</fullName>
    </submittedName>
</protein>
<feature type="transmembrane region" description="Helical" evidence="6">
    <location>
        <begin position="204"/>
        <end position="226"/>
    </location>
</feature>
<evidence type="ECO:0000256" key="4">
    <source>
        <dbReference type="ARBA" id="ARBA00022989"/>
    </source>
</evidence>
<dbReference type="Gene3D" id="1.20.1250.20">
    <property type="entry name" value="MFS general substrate transporter like domains"/>
    <property type="match status" value="1"/>
</dbReference>
<dbReference type="InterPro" id="IPR036259">
    <property type="entry name" value="MFS_trans_sf"/>
</dbReference>
<keyword evidence="4 6" id="KW-1133">Transmembrane helix</keyword>
<keyword evidence="3 6" id="KW-0812">Transmembrane</keyword>
<feature type="transmembrane region" description="Helical" evidence="6">
    <location>
        <begin position="369"/>
        <end position="393"/>
    </location>
</feature>
<keyword evidence="2" id="KW-0813">Transport</keyword>
<feature type="transmembrane region" description="Helical" evidence="6">
    <location>
        <begin position="85"/>
        <end position="104"/>
    </location>
</feature>
<accession>A0A0H3C9D2</accession>
<dbReference type="InterPro" id="IPR011701">
    <property type="entry name" value="MFS"/>
</dbReference>
<evidence type="ECO:0000256" key="5">
    <source>
        <dbReference type="ARBA" id="ARBA00023136"/>
    </source>
</evidence>
<evidence type="ECO:0000256" key="6">
    <source>
        <dbReference type="SAM" id="Phobius"/>
    </source>
</evidence>
<dbReference type="RefSeq" id="WP_010919685.1">
    <property type="nucleotide sequence ID" value="NC_011916.1"/>
</dbReference>
<dbReference type="PANTHER" id="PTHR23505:SF79">
    <property type="entry name" value="PROTEIN SPINSTER"/>
    <property type="match status" value="1"/>
</dbReference>
<reference evidence="8 9" key="1">
    <citation type="journal article" date="2010" name="J. Bacteriol.">
        <title>The genetic basis of laboratory adaptation in Caulobacter crescentus.</title>
        <authorList>
            <person name="Marks M.E."/>
            <person name="Castro-Rojas C.M."/>
            <person name="Teiling C."/>
            <person name="Du L."/>
            <person name="Kapatral V."/>
            <person name="Walunas T.L."/>
            <person name="Crosson S."/>
        </authorList>
    </citation>
    <scope>NUCLEOTIDE SEQUENCE [LARGE SCALE GENOMIC DNA]</scope>
    <source>
        <strain evidence="9">NA1000 / CB15N</strain>
    </source>
</reference>
<dbReference type="RefSeq" id="YP_002517268.1">
    <property type="nucleotide sequence ID" value="NC_011916.1"/>
</dbReference>
<evidence type="ECO:0000256" key="3">
    <source>
        <dbReference type="ARBA" id="ARBA00022692"/>
    </source>
</evidence>
<evidence type="ECO:0000256" key="2">
    <source>
        <dbReference type="ARBA" id="ARBA00022448"/>
    </source>
</evidence>
<evidence type="ECO:0000259" key="7">
    <source>
        <dbReference type="PROSITE" id="PS50850"/>
    </source>
</evidence>
<dbReference type="SMR" id="A0A0H3C9D2"/>
<feature type="transmembrane region" description="Helical" evidence="6">
    <location>
        <begin position="438"/>
        <end position="461"/>
    </location>
</feature>
<feature type="transmembrane region" description="Helical" evidence="6">
    <location>
        <begin position="116"/>
        <end position="137"/>
    </location>
</feature>
<feature type="transmembrane region" description="Helical" evidence="6">
    <location>
        <begin position="143"/>
        <end position="164"/>
    </location>
</feature>
<evidence type="ECO:0000313" key="8">
    <source>
        <dbReference type="EMBL" id="ACL95360.1"/>
    </source>
</evidence>
<name>A0A0H3C9D2_CAUVN</name>
<organism evidence="8 9">
    <name type="scientific">Caulobacter vibrioides (strain NA1000 / CB15N)</name>
    <name type="common">Caulobacter crescentus</name>
    <dbReference type="NCBI Taxonomy" id="565050"/>
    <lineage>
        <taxon>Bacteria</taxon>
        <taxon>Pseudomonadati</taxon>
        <taxon>Pseudomonadota</taxon>
        <taxon>Alphaproteobacteria</taxon>
        <taxon>Caulobacterales</taxon>
        <taxon>Caulobacteraceae</taxon>
        <taxon>Caulobacter</taxon>
    </lineage>
</organism>
<dbReference type="EMBL" id="CP001340">
    <property type="protein sequence ID" value="ACL95360.1"/>
    <property type="molecule type" value="Genomic_DNA"/>
</dbReference>
<dbReference type="GO" id="GO:0016020">
    <property type="term" value="C:membrane"/>
    <property type="evidence" value="ECO:0007669"/>
    <property type="project" value="UniProtKB-SubCell"/>
</dbReference>
<dbReference type="InterPro" id="IPR044770">
    <property type="entry name" value="MFS_spinster-like"/>
</dbReference>
<gene>
    <name evidence="8" type="ordered locus">CCNA_01895</name>
</gene>
<feature type="transmembrane region" description="Helical" evidence="6">
    <location>
        <begin position="176"/>
        <end position="198"/>
    </location>
</feature>
<feature type="transmembrane region" description="Helical" evidence="6">
    <location>
        <begin position="405"/>
        <end position="426"/>
    </location>
</feature>
<dbReference type="PANTHER" id="PTHR23505">
    <property type="entry name" value="SPINSTER"/>
    <property type="match status" value="1"/>
</dbReference>
<dbReference type="Pfam" id="PF07690">
    <property type="entry name" value="MFS_1"/>
    <property type="match status" value="1"/>
</dbReference>
<feature type="transmembrane region" description="Helical" evidence="6">
    <location>
        <begin position="346"/>
        <end position="363"/>
    </location>
</feature>
<dbReference type="GO" id="GO:0022857">
    <property type="term" value="F:transmembrane transporter activity"/>
    <property type="evidence" value="ECO:0007669"/>
    <property type="project" value="InterPro"/>
</dbReference>
<feature type="transmembrane region" description="Helical" evidence="6">
    <location>
        <begin position="258"/>
        <end position="284"/>
    </location>
</feature>
<feature type="transmembrane region" description="Helical" evidence="6">
    <location>
        <begin position="304"/>
        <end position="325"/>
    </location>
</feature>
<dbReference type="PhylomeDB" id="A0A0H3C9D2"/>
<dbReference type="Proteomes" id="UP000001364">
    <property type="component" value="Chromosome"/>
</dbReference>
<sequence length="479" mass="49534">MHPGGVAPRAGPRRRLAFDRKTIRERDMPDQNLTELEPPPVAWSDRYRRYALGLLMLIYALNMLDRQIITILAEPMKAELNLADWQIGAVSGLAFALFYSAVGLPMARFADRGDRVRLIAISLAVWSAFTAVCGLARTFPQLILARIGVGIGEAGCTPAAHSLITEFTPRAKLASALAFYSLGIPLGSLLGLAVGGLLVDAMGWRAAFIIAGLPGIGVAVIASLTLREPRRLRPKAERAPGQTTSLAAALAELKQKPAFWLIALAAALTSFSYYGQSAFFGSVFLRNHGPVLTQLGEDLGLGPAGLAGLALGLAIGVSAGAGTLIGGKLADRAARGGVSGYAKQPMVVLLASTPFLGVTPFAPNLPLALAALAVGVFLHAMAYGPTFASVQVLASPRVRATASAILFFLTSLIGLGLGPLAVGVASDLLRASLGPVQSLNLACAGASITMVASVVCFGFAARQMSGEAPARSASVSSGA</sequence>
<dbReference type="InterPro" id="IPR020846">
    <property type="entry name" value="MFS_dom"/>
</dbReference>
<dbReference type="OrthoDB" id="7497327at2"/>
<feature type="domain" description="Major facilitator superfamily (MFS) profile" evidence="7">
    <location>
        <begin position="51"/>
        <end position="464"/>
    </location>
</feature>
<dbReference type="KEGG" id="ccs:CCNA_01895"/>
<dbReference type="HOGENOM" id="CLU_001265_5_12_5"/>
<dbReference type="SUPFAM" id="SSF103473">
    <property type="entry name" value="MFS general substrate transporter"/>
    <property type="match status" value="1"/>
</dbReference>